<sequence>MRGCRAAAVAGIVLPATFLHVAAVARAEALDPVIDPADPSPGAGSMAGTLVMMPLGLLAAVLTLIPVGLWLVAAVRLRRRPTDSAGIAFMLSMVAALFALPFAATVPFGWLDALGVLAAEAVGLRALLLTRRVRPVPVG</sequence>
<dbReference type="RefSeq" id="WP_345704397.1">
    <property type="nucleotide sequence ID" value="NZ_BAABKV010000001.1"/>
</dbReference>
<feature type="transmembrane region" description="Helical" evidence="1">
    <location>
        <begin position="85"/>
        <end position="104"/>
    </location>
</feature>
<name>A0ABW2FWG9_9ACTN</name>
<gene>
    <name evidence="2" type="ORF">ACFQMG_18755</name>
</gene>
<evidence type="ECO:0000313" key="2">
    <source>
        <dbReference type="EMBL" id="MFC7181594.1"/>
    </source>
</evidence>
<keyword evidence="3" id="KW-1185">Reference proteome</keyword>
<keyword evidence="1" id="KW-0812">Transmembrane</keyword>
<dbReference type="Proteomes" id="UP001596435">
    <property type="component" value="Unassembled WGS sequence"/>
</dbReference>
<evidence type="ECO:0000256" key="1">
    <source>
        <dbReference type="SAM" id="Phobius"/>
    </source>
</evidence>
<protein>
    <submittedName>
        <fullName evidence="2">Uncharacterized protein</fullName>
    </submittedName>
</protein>
<evidence type="ECO:0000313" key="3">
    <source>
        <dbReference type="Proteomes" id="UP001596435"/>
    </source>
</evidence>
<reference evidence="3" key="1">
    <citation type="journal article" date="2019" name="Int. J. Syst. Evol. Microbiol.">
        <title>The Global Catalogue of Microorganisms (GCM) 10K type strain sequencing project: providing services to taxonomists for standard genome sequencing and annotation.</title>
        <authorList>
            <consortium name="The Broad Institute Genomics Platform"/>
            <consortium name="The Broad Institute Genome Sequencing Center for Infectious Disease"/>
            <person name="Wu L."/>
            <person name="Ma J."/>
        </authorList>
    </citation>
    <scope>NUCLEOTIDE SEQUENCE [LARGE SCALE GENOMIC DNA]</scope>
    <source>
        <strain evidence="3">CGMCC 1.12859</strain>
    </source>
</reference>
<accession>A0ABW2FWG9</accession>
<keyword evidence="1" id="KW-0472">Membrane</keyword>
<proteinExistence type="predicted"/>
<feature type="transmembrane region" description="Helical" evidence="1">
    <location>
        <begin position="51"/>
        <end position="73"/>
    </location>
</feature>
<comment type="caution">
    <text evidence="2">The sequence shown here is derived from an EMBL/GenBank/DDBJ whole genome shotgun (WGS) entry which is preliminary data.</text>
</comment>
<dbReference type="EMBL" id="JBHTAJ010000033">
    <property type="protein sequence ID" value="MFC7181594.1"/>
    <property type="molecule type" value="Genomic_DNA"/>
</dbReference>
<organism evidence="2 3">
    <name type="scientific">Kitasatospora paranensis</name>
    <dbReference type="NCBI Taxonomy" id="258053"/>
    <lineage>
        <taxon>Bacteria</taxon>
        <taxon>Bacillati</taxon>
        <taxon>Actinomycetota</taxon>
        <taxon>Actinomycetes</taxon>
        <taxon>Kitasatosporales</taxon>
        <taxon>Streptomycetaceae</taxon>
        <taxon>Kitasatospora</taxon>
    </lineage>
</organism>
<keyword evidence="1" id="KW-1133">Transmembrane helix</keyword>
<feature type="transmembrane region" description="Helical" evidence="1">
    <location>
        <begin position="110"/>
        <end position="128"/>
    </location>
</feature>